<evidence type="ECO:0000259" key="1">
    <source>
        <dbReference type="Pfam" id="PF20934"/>
    </source>
</evidence>
<organism evidence="2 3">
    <name type="scientific">Clostridium phage LPCPA6</name>
    <dbReference type="NCBI Taxonomy" id="2924884"/>
    <lineage>
        <taxon>Viruses</taxon>
        <taxon>Duplodnaviria</taxon>
        <taxon>Heunggongvirae</taxon>
        <taxon>Uroviricota</taxon>
        <taxon>Caudoviricetes</taxon>
        <taxon>Guelinviridae</taxon>
        <taxon>Hzauvirus</taxon>
        <taxon>Hzauvirus LPCPA6</taxon>
    </lineage>
</organism>
<accession>A0AAE9K696</accession>
<reference evidence="2" key="1">
    <citation type="submission" date="2022-02" db="EMBL/GenBank/DDBJ databases">
        <authorList>
            <person name="Tian F."/>
            <person name="Li J."/>
            <person name="Li F."/>
            <person name="Tong Y."/>
        </authorList>
    </citation>
    <scope>NUCLEOTIDE SEQUENCE</scope>
</reference>
<sequence length="428" mass="48277">MSIHNFETDSWGNDLNGVPCGLYMYYFGSDLPNYEDTLKVLGNLTGVVSTVYVPFHNVGNMGLWKIPYDVERFGKVSSVKPQLKFNPFIYRAIDCDYSIELGTVNLYKDRGKNTGPGCGRSWRNEGKLYNYPFSWLEIHDGFNPPLVIRPELAKNYSKLKARLSLSDKSSYGIYLENYKGDENGFVEAMVSGDGLELPSTDNQYASWVASSKNQTRQNVLNSVLETKMNIAHNNTMLKMDQFQNLGSGVAGMLGGALSLNLGGVLSSGFNMGANMVRLNEQNRMSNEVQTFNKEVAINNALAMSKDSKSTPNTLVSQGANAYYGLKNNVNKSVKVLYYSLHEKELEKIGDYFAMYGYKQNRLMNPDLRNRKYYNYIKMIQCNIKNTGDIPVNHLAELKAIYERGTTIWHVDRTDFCGVANYSLDNFEV</sequence>
<feature type="domain" description="Tail knob protein gp9 C-terminal" evidence="1">
    <location>
        <begin position="124"/>
        <end position="425"/>
    </location>
</feature>
<evidence type="ECO:0000313" key="2">
    <source>
        <dbReference type="EMBL" id="UNY47194.1"/>
    </source>
</evidence>
<gene>
    <name evidence="2" type="ORF">HHOHNEGG_00017</name>
</gene>
<dbReference type="Pfam" id="PF20934">
    <property type="entry name" value="phi29_gp9_C"/>
    <property type="match status" value="1"/>
</dbReference>
<protein>
    <recommendedName>
        <fullName evidence="1">Tail knob protein gp9 C-terminal domain-containing protein</fullName>
    </recommendedName>
</protein>
<evidence type="ECO:0000313" key="3">
    <source>
        <dbReference type="Proteomes" id="UP000831594"/>
    </source>
</evidence>
<keyword evidence="3" id="KW-1185">Reference proteome</keyword>
<dbReference type="EMBL" id="OM638104">
    <property type="protein sequence ID" value="UNY47194.1"/>
    <property type="molecule type" value="Genomic_DNA"/>
</dbReference>
<dbReference type="InterPro" id="IPR048710">
    <property type="entry name" value="Gp9_C"/>
</dbReference>
<dbReference type="Proteomes" id="UP000831594">
    <property type="component" value="Segment"/>
</dbReference>
<proteinExistence type="predicted"/>
<name>A0AAE9K696_9CAUD</name>